<evidence type="ECO:0000259" key="1">
    <source>
        <dbReference type="Pfam" id="PF14485"/>
    </source>
</evidence>
<protein>
    <submittedName>
        <fullName evidence="2">DUF4431 domain-containing protein</fullName>
    </submittedName>
</protein>
<dbReference type="EMBL" id="CP096040">
    <property type="protein sequence ID" value="USQ97613.1"/>
    <property type="molecule type" value="Genomic_DNA"/>
</dbReference>
<proteinExistence type="predicted"/>
<sequence>MPLVAALLAASVCLPHAGHQRLEGVVVARTFAGPPNFESVKAGDQPERYWLLRLPRPICVAQDPTDPDTGEGARNLREIQLMFQPSDFARYRPLLGKTVIAEGAFMSAISGHHHTPILLEGAKLRKR</sequence>
<name>A0ABY4ZXP7_9CAUL</name>
<reference evidence="2 3" key="1">
    <citation type="submission" date="2022-04" db="EMBL/GenBank/DDBJ databases">
        <title>Genome sequence of soybean root-associated Caulobacter segnis RL271.</title>
        <authorList>
            <person name="Longley R."/>
            <person name="Bonito G."/>
            <person name="Trigodet F."/>
            <person name="Crosson S."/>
            <person name="Fiebig A."/>
        </authorList>
    </citation>
    <scope>NUCLEOTIDE SEQUENCE [LARGE SCALE GENOMIC DNA]</scope>
    <source>
        <strain evidence="2 3">RL271</strain>
    </source>
</reference>
<dbReference type="InterPro" id="IPR027826">
    <property type="entry name" value="DUF4431"/>
</dbReference>
<feature type="domain" description="DUF4431" evidence="1">
    <location>
        <begin position="78"/>
        <end position="120"/>
    </location>
</feature>
<gene>
    <name evidence="2" type="ORF">MZV50_08810</name>
</gene>
<accession>A0ABY4ZXP7</accession>
<keyword evidence="3" id="KW-1185">Reference proteome</keyword>
<organism evidence="2 3">
    <name type="scientific">Caulobacter segnis</name>
    <dbReference type="NCBI Taxonomy" id="88688"/>
    <lineage>
        <taxon>Bacteria</taxon>
        <taxon>Pseudomonadati</taxon>
        <taxon>Pseudomonadota</taxon>
        <taxon>Alphaproteobacteria</taxon>
        <taxon>Caulobacterales</taxon>
        <taxon>Caulobacteraceae</taxon>
        <taxon>Caulobacter</taxon>
    </lineage>
</organism>
<evidence type="ECO:0000313" key="2">
    <source>
        <dbReference type="EMBL" id="USQ97613.1"/>
    </source>
</evidence>
<evidence type="ECO:0000313" key="3">
    <source>
        <dbReference type="Proteomes" id="UP001057520"/>
    </source>
</evidence>
<dbReference type="Proteomes" id="UP001057520">
    <property type="component" value="Chromosome"/>
</dbReference>
<dbReference type="Pfam" id="PF14485">
    <property type="entry name" value="DUF4431"/>
    <property type="match status" value="1"/>
</dbReference>